<keyword evidence="2" id="KW-1185">Reference proteome</keyword>
<name>A0A4Q9DP66_9BACL</name>
<organism evidence="1 2">
    <name type="scientific">Paenibacillus thalictri</name>
    <dbReference type="NCBI Taxonomy" id="2527873"/>
    <lineage>
        <taxon>Bacteria</taxon>
        <taxon>Bacillati</taxon>
        <taxon>Bacillota</taxon>
        <taxon>Bacilli</taxon>
        <taxon>Bacillales</taxon>
        <taxon>Paenibacillaceae</taxon>
        <taxon>Paenibacillus</taxon>
    </lineage>
</organism>
<reference evidence="1 2" key="1">
    <citation type="submission" date="2019-02" db="EMBL/GenBank/DDBJ databases">
        <title>Paenibacillus sp. nov., isolated from surface-sterilized tissue of Thalictrum simplex L.</title>
        <authorList>
            <person name="Tuo L."/>
        </authorList>
    </citation>
    <scope>NUCLEOTIDE SEQUENCE [LARGE SCALE GENOMIC DNA]</scope>
    <source>
        <strain evidence="1 2">N2SHLJ1</strain>
    </source>
</reference>
<proteinExistence type="predicted"/>
<gene>
    <name evidence="1" type="ORF">EYB31_25535</name>
</gene>
<dbReference type="InterPro" id="IPR021388">
    <property type="entry name" value="DUF3024"/>
</dbReference>
<dbReference type="Proteomes" id="UP000293142">
    <property type="component" value="Unassembled WGS sequence"/>
</dbReference>
<protein>
    <submittedName>
        <fullName evidence="1">DUF3024 domain-containing protein</fullName>
    </submittedName>
</protein>
<dbReference type="Pfam" id="PF11225">
    <property type="entry name" value="DUF3024"/>
    <property type="match status" value="1"/>
</dbReference>
<accession>A0A4Q9DP66</accession>
<dbReference type="EMBL" id="SIRE01000019">
    <property type="protein sequence ID" value="TBL74701.1"/>
    <property type="molecule type" value="Genomic_DNA"/>
</dbReference>
<dbReference type="AlphaFoldDB" id="A0A4Q9DP66"/>
<comment type="caution">
    <text evidence="1">The sequence shown here is derived from an EMBL/GenBank/DDBJ whole genome shotgun (WGS) entry which is preliminary data.</text>
</comment>
<evidence type="ECO:0000313" key="1">
    <source>
        <dbReference type="EMBL" id="TBL74701.1"/>
    </source>
</evidence>
<evidence type="ECO:0000313" key="2">
    <source>
        <dbReference type="Proteomes" id="UP000293142"/>
    </source>
</evidence>
<dbReference type="OrthoDB" id="1362002at2"/>
<sequence>MDDFTKVRIIKIMDNYTQNKVPKHVQNQIKMTYKIRGNNITLVEERPAFRSDEWVQLAIAQFRLDQGKWKVYWRDSKEKWHYVEEIEPNENFEKQLNIVDKDNTGIFWG</sequence>